<dbReference type="GO" id="GO:0017004">
    <property type="term" value="P:cytochrome complex assembly"/>
    <property type="evidence" value="ECO:0007669"/>
    <property type="project" value="UniProtKB-KW"/>
</dbReference>
<dbReference type="Pfam" id="PF14289">
    <property type="entry name" value="DUF4369"/>
    <property type="match status" value="1"/>
</dbReference>
<keyword evidence="8" id="KW-1185">Reference proteome</keyword>
<feature type="chain" id="PRO_5028227973" evidence="5">
    <location>
        <begin position="20"/>
        <end position="328"/>
    </location>
</feature>
<keyword evidence="5" id="KW-0732">Signal</keyword>
<proteinExistence type="predicted"/>
<dbReference type="CDD" id="cd02966">
    <property type="entry name" value="TlpA_like_family"/>
    <property type="match status" value="1"/>
</dbReference>
<keyword evidence="2" id="KW-0201">Cytochrome c-type biogenesis</keyword>
<accession>A0A6V6Z081</accession>
<comment type="caution">
    <text evidence="7">The sequence shown here is derived from an EMBL/GenBank/DDBJ whole genome shotgun (WGS) entry which is preliminary data.</text>
</comment>
<dbReference type="GO" id="GO:0016209">
    <property type="term" value="F:antioxidant activity"/>
    <property type="evidence" value="ECO:0007669"/>
    <property type="project" value="InterPro"/>
</dbReference>
<comment type="subcellular location">
    <subcellularLocation>
        <location evidence="1">Cell envelope</location>
    </subcellularLocation>
</comment>
<dbReference type="PANTHER" id="PTHR42852:SF6">
    <property type="entry name" value="THIOL:DISULFIDE INTERCHANGE PROTEIN DSBE"/>
    <property type="match status" value="1"/>
</dbReference>
<dbReference type="PROSITE" id="PS51352">
    <property type="entry name" value="THIOREDOXIN_2"/>
    <property type="match status" value="1"/>
</dbReference>
<dbReference type="SUPFAM" id="SSF52833">
    <property type="entry name" value="Thioredoxin-like"/>
    <property type="match status" value="1"/>
</dbReference>
<dbReference type="InterPro" id="IPR013766">
    <property type="entry name" value="Thioredoxin_domain"/>
</dbReference>
<dbReference type="Pfam" id="PF00578">
    <property type="entry name" value="AhpC-TSA"/>
    <property type="match status" value="1"/>
</dbReference>
<evidence type="ECO:0000313" key="8">
    <source>
        <dbReference type="Proteomes" id="UP000556700"/>
    </source>
</evidence>
<dbReference type="InterPro" id="IPR017937">
    <property type="entry name" value="Thioredoxin_CS"/>
</dbReference>
<dbReference type="InterPro" id="IPR000866">
    <property type="entry name" value="AhpC/TSA"/>
</dbReference>
<dbReference type="RefSeq" id="WP_031453280.1">
    <property type="nucleotide sequence ID" value="NZ_CAIJDO010000142.1"/>
</dbReference>
<organism evidence="7 8">
    <name type="scientific">Flavobacterium chungangense</name>
    <dbReference type="NCBI Taxonomy" id="554283"/>
    <lineage>
        <taxon>Bacteria</taxon>
        <taxon>Pseudomonadati</taxon>
        <taxon>Bacteroidota</taxon>
        <taxon>Flavobacteriia</taxon>
        <taxon>Flavobacteriales</taxon>
        <taxon>Flavobacteriaceae</taxon>
        <taxon>Flavobacterium</taxon>
    </lineage>
</organism>
<feature type="domain" description="Thioredoxin" evidence="6">
    <location>
        <begin position="188"/>
        <end position="328"/>
    </location>
</feature>
<dbReference type="Gene3D" id="3.40.30.10">
    <property type="entry name" value="Glutaredoxin"/>
    <property type="match status" value="1"/>
</dbReference>
<dbReference type="EMBL" id="CAIJDO010000142">
    <property type="protein sequence ID" value="CAD0005141.1"/>
    <property type="molecule type" value="Genomic_DNA"/>
</dbReference>
<dbReference type="PROSITE" id="PS00194">
    <property type="entry name" value="THIOREDOXIN_1"/>
    <property type="match status" value="1"/>
</dbReference>
<sequence>MKKILLGFALFLGVAQTQAQESNLQLKGTVTDTVAKYVYLQKFHNKMFTTIDSSKVVEGNFSFKTKVKLPELYGLSVNTANIPLYIFLEKTPITVKLSPVKNYSTSVVEGSESQQLFDTYRKTRDVEISKWITEHPASIVSAYVLYRNWSYRLTPDQITQNIALLDKSQQNSTYVKELKELVTVLNGLAVGKKAPDFTANDPDGKPVRLSENLKGYTLVDFWASWCAPCRKENPNIVAAYKEYHDKGFNVFGISLDKKKENWVKGIQDDNLNWLQVSELIYWNSEIAKLYGVRAIPANYLVDSKGIIVARNLRGEELQTTLKTLLDKK</sequence>
<evidence type="ECO:0000313" key="7">
    <source>
        <dbReference type="EMBL" id="CAD0005141.1"/>
    </source>
</evidence>
<keyword evidence="4" id="KW-0676">Redox-active center</keyword>
<evidence type="ECO:0000256" key="5">
    <source>
        <dbReference type="SAM" id="SignalP"/>
    </source>
</evidence>
<feature type="signal peptide" evidence="5">
    <location>
        <begin position="1"/>
        <end position="19"/>
    </location>
</feature>
<evidence type="ECO:0000256" key="4">
    <source>
        <dbReference type="ARBA" id="ARBA00023284"/>
    </source>
</evidence>
<dbReference type="GO" id="GO:0016491">
    <property type="term" value="F:oxidoreductase activity"/>
    <property type="evidence" value="ECO:0007669"/>
    <property type="project" value="InterPro"/>
</dbReference>
<evidence type="ECO:0000256" key="2">
    <source>
        <dbReference type="ARBA" id="ARBA00022748"/>
    </source>
</evidence>
<keyword evidence="3" id="KW-1015">Disulfide bond</keyword>
<evidence type="ECO:0000256" key="1">
    <source>
        <dbReference type="ARBA" id="ARBA00004196"/>
    </source>
</evidence>
<dbReference type="PANTHER" id="PTHR42852">
    <property type="entry name" value="THIOL:DISULFIDE INTERCHANGE PROTEIN DSBE"/>
    <property type="match status" value="1"/>
</dbReference>
<evidence type="ECO:0000256" key="3">
    <source>
        <dbReference type="ARBA" id="ARBA00023157"/>
    </source>
</evidence>
<gene>
    <name evidence="7" type="primary">resA_6</name>
    <name evidence="7" type="ORF">FLACHUCJ7_02243</name>
</gene>
<protein>
    <submittedName>
        <fullName evidence="7">Thiol-disulfide oxidoreductase ResA</fullName>
    </submittedName>
</protein>
<dbReference type="InterPro" id="IPR036249">
    <property type="entry name" value="Thioredoxin-like_sf"/>
</dbReference>
<reference evidence="7 8" key="1">
    <citation type="submission" date="2020-06" db="EMBL/GenBank/DDBJ databases">
        <authorList>
            <person name="Criscuolo A."/>
        </authorList>
    </citation>
    <scope>NUCLEOTIDE SEQUENCE [LARGE SCALE GENOMIC DNA]</scope>
    <source>
        <strain evidence="8">CIP 110025</strain>
    </source>
</reference>
<dbReference type="InterPro" id="IPR025380">
    <property type="entry name" value="DUF4369"/>
</dbReference>
<name>A0A6V6Z081_9FLAO</name>
<dbReference type="AlphaFoldDB" id="A0A6V6Z081"/>
<dbReference type="InterPro" id="IPR050553">
    <property type="entry name" value="Thioredoxin_ResA/DsbE_sf"/>
</dbReference>
<evidence type="ECO:0000259" key="6">
    <source>
        <dbReference type="PROSITE" id="PS51352"/>
    </source>
</evidence>
<dbReference type="GO" id="GO:0030313">
    <property type="term" value="C:cell envelope"/>
    <property type="evidence" value="ECO:0007669"/>
    <property type="project" value="UniProtKB-SubCell"/>
</dbReference>
<dbReference type="Proteomes" id="UP000556700">
    <property type="component" value="Unassembled WGS sequence"/>
</dbReference>